<feature type="transmembrane region" description="Helical" evidence="1">
    <location>
        <begin position="143"/>
        <end position="165"/>
    </location>
</feature>
<sequence length="266" mass="28143">MMNDAASRRVPAGLFIRFLLDRPRALSVGLMLTVLPAGVLILLSWLITSMDGKGPDFDSLLAEGASVAATVVDVTPVTRITIENRNPVRITYRYEAGGSPVTDVVQTMAEAGYGLKPGQAVTALVAGGDSILPDFPPVVFPHWAIAVIGGIFAMMGLPFLLYAWAGAVARRRLYHCGVLIDGTVDSLSPSHCVPFTATRMQVAFTGTTEEGRAVKGTSVVVVDESWHGKKRGSAVRVLVDPSLTEHACVVEGAVLVQCDEGLKAKG</sequence>
<keyword evidence="3" id="KW-1185">Reference proteome</keyword>
<dbReference type="Proteomes" id="UP000198870">
    <property type="component" value="Unassembled WGS sequence"/>
</dbReference>
<dbReference type="RefSeq" id="WP_139163920.1">
    <property type="nucleotide sequence ID" value="NZ_FMUX01000005.1"/>
</dbReference>
<evidence type="ECO:0008006" key="4">
    <source>
        <dbReference type="Google" id="ProtNLM"/>
    </source>
</evidence>
<evidence type="ECO:0000313" key="3">
    <source>
        <dbReference type="Proteomes" id="UP000198870"/>
    </source>
</evidence>
<keyword evidence="1" id="KW-0472">Membrane</keyword>
<protein>
    <recommendedName>
        <fullName evidence="4">DUF3592 domain-containing protein</fullName>
    </recommendedName>
</protein>
<reference evidence="2" key="1">
    <citation type="submission" date="2016-10" db="EMBL/GenBank/DDBJ databases">
        <authorList>
            <person name="de Groot N.N."/>
        </authorList>
    </citation>
    <scope>NUCLEOTIDE SEQUENCE [LARGE SCALE GENOMIC DNA]</scope>
    <source>
        <strain evidence="2">AA1</strain>
    </source>
</reference>
<proteinExistence type="predicted"/>
<keyword evidence="1" id="KW-1133">Transmembrane helix</keyword>
<organism evidence="2 3">
    <name type="scientific">Desulfoluna spongiiphila</name>
    <dbReference type="NCBI Taxonomy" id="419481"/>
    <lineage>
        <taxon>Bacteria</taxon>
        <taxon>Pseudomonadati</taxon>
        <taxon>Thermodesulfobacteriota</taxon>
        <taxon>Desulfobacteria</taxon>
        <taxon>Desulfobacterales</taxon>
        <taxon>Desulfolunaceae</taxon>
        <taxon>Desulfoluna</taxon>
    </lineage>
</organism>
<accession>A0A1G5E9L2</accession>
<feature type="transmembrane region" description="Helical" evidence="1">
    <location>
        <begin position="25"/>
        <end position="47"/>
    </location>
</feature>
<dbReference type="EMBL" id="FMUX01000005">
    <property type="protein sequence ID" value="SCY23198.1"/>
    <property type="molecule type" value="Genomic_DNA"/>
</dbReference>
<gene>
    <name evidence="2" type="ORF">SAMN05216233_105231</name>
</gene>
<dbReference type="AlphaFoldDB" id="A0A1G5E9L2"/>
<keyword evidence="1" id="KW-0812">Transmembrane</keyword>
<name>A0A1G5E9L2_9BACT</name>
<evidence type="ECO:0000313" key="2">
    <source>
        <dbReference type="EMBL" id="SCY23198.1"/>
    </source>
</evidence>
<evidence type="ECO:0000256" key="1">
    <source>
        <dbReference type="SAM" id="Phobius"/>
    </source>
</evidence>